<proteinExistence type="predicted"/>
<organism evidence="1 2">
    <name type="scientific">Mycena albidolilacea</name>
    <dbReference type="NCBI Taxonomy" id="1033008"/>
    <lineage>
        <taxon>Eukaryota</taxon>
        <taxon>Fungi</taxon>
        <taxon>Dikarya</taxon>
        <taxon>Basidiomycota</taxon>
        <taxon>Agaricomycotina</taxon>
        <taxon>Agaricomycetes</taxon>
        <taxon>Agaricomycetidae</taxon>
        <taxon>Agaricales</taxon>
        <taxon>Marasmiineae</taxon>
        <taxon>Mycenaceae</taxon>
        <taxon>Mycena</taxon>
    </lineage>
</organism>
<gene>
    <name evidence="1" type="ORF">DFH08DRAFT_804606</name>
</gene>
<dbReference type="AlphaFoldDB" id="A0AAD7A9L1"/>
<keyword evidence="2" id="KW-1185">Reference proteome</keyword>
<sequence length="903" mass="100654">MGRKRSEKQLAVTAGLNGARLRSINTGKENILPDTSIPPRRSTRVQDYADDHLLHTCLDDSYSWIKSLEKDQATTTEWLSIAEHDLSIANEMISSQAVIISQKNQRINRLIRDKSVLAAKIAGLKRDILDAVLRADAANSLTKSHAIRIETLLRTIHHLNRKIDSHRAEKIQIRKTLKSTQMRESRAKSALERTRITLKQKSRSLSTSHHTYTTQYCSLALAFTRAGCAQARIGGLLTRVGEVLGVRLKCSMSQRTVGCVITEAGIKVRLQLRHELARAKALCLSSDGTSHRNIKYEAHHITYTAPTYSTDLNAPQQAVVTRLVDLDHALDHTSQSQFDRWDLNNTKIIDLYINSPLGRHDTLEGHAYEADDMWRKVVAYNSDHAADVIGVIEKDLGRKQLEGMSMAEAEAALWDVVCETCDDPDSLDPNALPPEVRAEAMQSLARHLGSTALESLPQEQQQVLTRMVVAGCCKHKDHNCTKAGVAGMEGAYERLGLTLSVLLANKDNTTTVALGNEADSAVVERALKASQWGGYKVVSICGDLFRHKDDKRGHQDLHRHVFSKVKFDATGEHSTVKFPDTSNNCYGTHLAGAAELVTYHAAYIQFLRLIRDTKQTPGLNHMEENALKGLQDEETMCELIVMTVYKNAVRTHTAKFCSEDATLDSEPFPDEYAMDCAHYWLATHPARLPTVEKLLIAFLEATLPAWRRSSREFHAGGAIESLTPAEKLLISIPPTNDVNESILGGWRVYSRTRGGTVKHFSARAVYHRNNTEAFADAKLNTEEDALYKFRNDFLAFKARVADEAHRKQAEKQAEAAEELARLQSIVVITDPAALKALPVKKKGQPNLREQLDVRSMLWKDEVLAKTKLGDMSKKADMLAAILAANQRNISNIDTAINAISRRF</sequence>
<evidence type="ECO:0000313" key="2">
    <source>
        <dbReference type="Proteomes" id="UP001218218"/>
    </source>
</evidence>
<name>A0AAD7A9L1_9AGAR</name>
<evidence type="ECO:0000313" key="1">
    <source>
        <dbReference type="EMBL" id="KAJ7353020.1"/>
    </source>
</evidence>
<dbReference type="Proteomes" id="UP001218218">
    <property type="component" value="Unassembled WGS sequence"/>
</dbReference>
<protein>
    <submittedName>
        <fullName evidence="1">Uncharacterized protein</fullName>
    </submittedName>
</protein>
<dbReference type="EMBL" id="JARIHO010000011">
    <property type="protein sequence ID" value="KAJ7353020.1"/>
    <property type="molecule type" value="Genomic_DNA"/>
</dbReference>
<accession>A0AAD7A9L1</accession>
<comment type="caution">
    <text evidence="1">The sequence shown here is derived from an EMBL/GenBank/DDBJ whole genome shotgun (WGS) entry which is preliminary data.</text>
</comment>
<reference evidence="1" key="1">
    <citation type="submission" date="2023-03" db="EMBL/GenBank/DDBJ databases">
        <title>Massive genome expansion in bonnet fungi (Mycena s.s.) driven by repeated elements and novel gene families across ecological guilds.</title>
        <authorList>
            <consortium name="Lawrence Berkeley National Laboratory"/>
            <person name="Harder C.B."/>
            <person name="Miyauchi S."/>
            <person name="Viragh M."/>
            <person name="Kuo A."/>
            <person name="Thoen E."/>
            <person name="Andreopoulos B."/>
            <person name="Lu D."/>
            <person name="Skrede I."/>
            <person name="Drula E."/>
            <person name="Henrissat B."/>
            <person name="Morin E."/>
            <person name="Kohler A."/>
            <person name="Barry K."/>
            <person name="LaButti K."/>
            <person name="Morin E."/>
            <person name="Salamov A."/>
            <person name="Lipzen A."/>
            <person name="Mereny Z."/>
            <person name="Hegedus B."/>
            <person name="Baldrian P."/>
            <person name="Stursova M."/>
            <person name="Weitz H."/>
            <person name="Taylor A."/>
            <person name="Grigoriev I.V."/>
            <person name="Nagy L.G."/>
            <person name="Martin F."/>
            <person name="Kauserud H."/>
        </authorList>
    </citation>
    <scope>NUCLEOTIDE SEQUENCE</scope>
    <source>
        <strain evidence="1">CBHHK002</strain>
    </source>
</reference>